<dbReference type="FunFam" id="1.20.5.500:FF:000001">
    <property type="entry name" value="Type II keratin 23"/>
    <property type="match status" value="1"/>
</dbReference>
<dbReference type="PRINTS" id="PR01276">
    <property type="entry name" value="TYPE2KERATIN"/>
</dbReference>
<proteinExistence type="inferred from homology"/>
<dbReference type="Proteomes" id="UP000694621">
    <property type="component" value="Unplaced"/>
</dbReference>
<keyword evidence="2 5" id="KW-0175">Coiled coil</keyword>
<name>A0A8B9KRN6_ASTMX</name>
<protein>
    <submittedName>
        <fullName evidence="8">Keratin 5</fullName>
    </submittedName>
</protein>
<dbReference type="Ensembl" id="ENSAMXT00005041945.1">
    <property type="protein sequence ID" value="ENSAMXP00005038502.1"/>
    <property type="gene ID" value="ENSAMXG00005018004.1"/>
</dbReference>
<dbReference type="Gene3D" id="1.20.5.1160">
    <property type="entry name" value="Vasodilator-stimulated phosphoprotein"/>
    <property type="match status" value="1"/>
</dbReference>
<dbReference type="Pfam" id="PF16208">
    <property type="entry name" value="Keratin_2_head"/>
    <property type="match status" value="1"/>
</dbReference>
<dbReference type="GO" id="GO:0045109">
    <property type="term" value="P:intermediate filament organization"/>
    <property type="evidence" value="ECO:0007669"/>
    <property type="project" value="TreeGrafter"/>
</dbReference>
<dbReference type="Pfam" id="PF00038">
    <property type="entry name" value="Filament"/>
    <property type="match status" value="1"/>
</dbReference>
<dbReference type="GO" id="GO:0005615">
    <property type="term" value="C:extracellular space"/>
    <property type="evidence" value="ECO:0007669"/>
    <property type="project" value="TreeGrafter"/>
</dbReference>
<evidence type="ECO:0000259" key="7">
    <source>
        <dbReference type="PROSITE" id="PS51842"/>
    </source>
</evidence>
<dbReference type="SUPFAM" id="SSF46579">
    <property type="entry name" value="Prefoldin"/>
    <property type="match status" value="1"/>
</dbReference>
<dbReference type="InterPro" id="IPR003054">
    <property type="entry name" value="Keratin_II"/>
</dbReference>
<feature type="region of interest" description="Disordered" evidence="6">
    <location>
        <begin position="1"/>
        <end position="36"/>
    </location>
</feature>
<keyword evidence="1 4" id="KW-0403">Intermediate filament</keyword>
<dbReference type="Gene3D" id="1.20.5.500">
    <property type="entry name" value="Single helix bin"/>
    <property type="match status" value="1"/>
</dbReference>
<dbReference type="FunFam" id="1.20.5.1160:FF:000001">
    <property type="entry name" value="Keratin type II"/>
    <property type="match status" value="1"/>
</dbReference>
<accession>A0A8B9KRN6</accession>
<evidence type="ECO:0000313" key="9">
    <source>
        <dbReference type="Proteomes" id="UP000694621"/>
    </source>
</evidence>
<evidence type="ECO:0000256" key="4">
    <source>
        <dbReference type="RuleBase" id="RU000685"/>
    </source>
</evidence>
<dbReference type="InterPro" id="IPR039008">
    <property type="entry name" value="IF_rod_dom"/>
</dbReference>
<evidence type="ECO:0000313" key="8">
    <source>
        <dbReference type="Ensembl" id="ENSAMXP00005038502.1"/>
    </source>
</evidence>
<feature type="compositionally biased region" description="Low complexity" evidence="6">
    <location>
        <begin position="1"/>
        <end position="27"/>
    </location>
</feature>
<dbReference type="PANTHER" id="PTHR45616:SF59">
    <property type="entry name" value="KERATIN, TYPE II CYTOSKELETAL 8"/>
    <property type="match status" value="1"/>
</dbReference>
<dbReference type="AlphaFoldDB" id="A0A8B9KRN6"/>
<dbReference type="InterPro" id="IPR018039">
    <property type="entry name" value="IF_conserved"/>
</dbReference>
<evidence type="ECO:0000256" key="1">
    <source>
        <dbReference type="ARBA" id="ARBA00022754"/>
    </source>
</evidence>
<feature type="domain" description="IF rod" evidence="7">
    <location>
        <begin position="112"/>
        <end position="423"/>
    </location>
</feature>
<evidence type="ECO:0000256" key="2">
    <source>
        <dbReference type="ARBA" id="ARBA00023054"/>
    </source>
</evidence>
<dbReference type="PROSITE" id="PS51842">
    <property type="entry name" value="IF_ROD_2"/>
    <property type="match status" value="1"/>
</dbReference>
<sequence>MSYKKTTSYTVKSSSSGSVPRSFSSMSYSGPSVSRQSYTARSSYGGVNRGMGGGLGGGLGGGSYITSSTAYGGGMGLGPAVTPITAVSVNKSLLAPLNLEIDPTIQAVRTQEKEQIKSLNNRFASFIDKVRFLEQQNKMLETKWSLLQGQTTTRSNIDAMFEAYISNLRRQLDSLGNDKMRLEADLHNMQGLVEDFKNKYEDEINKRTEAENDFVLIKKDVDEAYMNKVELEAKLESLTDEINFLRQIYEEEIRELQSQIKDTSVVVEMDNSRKLDMDAIVAEVRAQYEDIANRSRAEAETWYKSKYEEMQTSATKYGDDLRSSKTEIADLNRMIQRLQSEIDAVKGQRANLENQIAEAEERGEMAVRDAKARIKDLEDALQRAKQDMARQIREYQDLMNVKLALDIEIATYRKLLEGEEDRLATGIKAINISKQSTSYSSFPMESAGSAYSSYSSGYSSGFSGGYGGSYSGGYSSGSGYGGSGYGDSTTTQSKKSVVIKMIETKDGKVVSESSEVVQD</sequence>
<dbReference type="GO" id="GO:0045095">
    <property type="term" value="C:keratin filament"/>
    <property type="evidence" value="ECO:0007669"/>
    <property type="project" value="InterPro"/>
</dbReference>
<dbReference type="PROSITE" id="PS00226">
    <property type="entry name" value="IF_ROD_1"/>
    <property type="match status" value="1"/>
</dbReference>
<organism evidence="8 9">
    <name type="scientific">Astyanax mexicanus</name>
    <name type="common">Blind cave fish</name>
    <name type="synonym">Astyanax fasciatus mexicanus</name>
    <dbReference type="NCBI Taxonomy" id="7994"/>
    <lineage>
        <taxon>Eukaryota</taxon>
        <taxon>Metazoa</taxon>
        <taxon>Chordata</taxon>
        <taxon>Craniata</taxon>
        <taxon>Vertebrata</taxon>
        <taxon>Euteleostomi</taxon>
        <taxon>Actinopterygii</taxon>
        <taxon>Neopterygii</taxon>
        <taxon>Teleostei</taxon>
        <taxon>Ostariophysi</taxon>
        <taxon>Characiformes</taxon>
        <taxon>Characoidei</taxon>
        <taxon>Acestrorhamphidae</taxon>
        <taxon>Acestrorhamphinae</taxon>
        <taxon>Astyanax</taxon>
    </lineage>
</organism>
<dbReference type="Gene3D" id="1.20.5.170">
    <property type="match status" value="1"/>
</dbReference>
<dbReference type="SMART" id="SM01391">
    <property type="entry name" value="Filament"/>
    <property type="match status" value="1"/>
</dbReference>
<dbReference type="PANTHER" id="PTHR45616">
    <property type="entry name" value="GATA-TYPE DOMAIN-CONTAINING PROTEIN"/>
    <property type="match status" value="1"/>
</dbReference>
<dbReference type="SUPFAM" id="SSF64593">
    <property type="entry name" value="Intermediate filament protein, coiled coil region"/>
    <property type="match status" value="3"/>
</dbReference>
<dbReference type="InterPro" id="IPR032444">
    <property type="entry name" value="Keratin_2_head"/>
</dbReference>
<reference evidence="8" key="1">
    <citation type="submission" date="2025-08" db="UniProtKB">
        <authorList>
            <consortium name="Ensembl"/>
        </authorList>
    </citation>
    <scope>IDENTIFICATION</scope>
</reference>
<comment type="similarity">
    <text evidence="3 4">Belongs to the intermediate filament family.</text>
</comment>
<evidence type="ECO:0000256" key="6">
    <source>
        <dbReference type="SAM" id="MobiDB-lite"/>
    </source>
</evidence>
<evidence type="ECO:0000256" key="3">
    <source>
        <dbReference type="ARBA" id="ARBA00061646"/>
    </source>
</evidence>
<evidence type="ECO:0000256" key="5">
    <source>
        <dbReference type="SAM" id="Coils"/>
    </source>
</evidence>
<dbReference type="GO" id="GO:0031424">
    <property type="term" value="P:keratinization"/>
    <property type="evidence" value="ECO:0007669"/>
    <property type="project" value="TreeGrafter"/>
</dbReference>
<dbReference type="FunFam" id="1.20.5.170:FF:000004">
    <property type="entry name" value="Keratin, type II cytoskeletal 5"/>
    <property type="match status" value="1"/>
</dbReference>
<dbReference type="GO" id="GO:0030280">
    <property type="term" value="F:structural constituent of skin epidermis"/>
    <property type="evidence" value="ECO:0007669"/>
    <property type="project" value="TreeGrafter"/>
</dbReference>
<feature type="coiled-coil region" evidence="5">
    <location>
        <begin position="321"/>
        <end position="401"/>
    </location>
</feature>
<feature type="coiled-coil region" evidence="5">
    <location>
        <begin position="165"/>
        <end position="266"/>
    </location>
</feature>